<organism evidence="2 3">
    <name type="scientific">Clonostachys rhizophaga</name>
    <dbReference type="NCBI Taxonomy" id="160324"/>
    <lineage>
        <taxon>Eukaryota</taxon>
        <taxon>Fungi</taxon>
        <taxon>Dikarya</taxon>
        <taxon>Ascomycota</taxon>
        <taxon>Pezizomycotina</taxon>
        <taxon>Sordariomycetes</taxon>
        <taxon>Hypocreomycetidae</taxon>
        <taxon>Hypocreales</taxon>
        <taxon>Bionectriaceae</taxon>
        <taxon>Clonostachys</taxon>
    </lineage>
</organism>
<proteinExistence type="predicted"/>
<reference evidence="2" key="1">
    <citation type="submission" date="2021-10" db="EMBL/GenBank/DDBJ databases">
        <authorList>
            <person name="Piombo E."/>
        </authorList>
    </citation>
    <scope>NUCLEOTIDE SEQUENCE</scope>
</reference>
<protein>
    <submittedName>
        <fullName evidence="2">Uncharacterized protein</fullName>
    </submittedName>
</protein>
<feature type="chain" id="PRO_5040305653" evidence="1">
    <location>
        <begin position="16"/>
        <end position="91"/>
    </location>
</feature>
<sequence length="91" mass="9771">MTSSAHAILPHLCSGTLNLIWVSIYILQSQVTVTLSNRCVAMAAQPESRQGFEVAIICALPIEGTAIDALFETEWDGYGKQIGDPNAYTTG</sequence>
<name>A0A9N9YSL8_9HYPO</name>
<dbReference type="AlphaFoldDB" id="A0A9N9YSL8"/>
<accession>A0A9N9YSL8</accession>
<feature type="signal peptide" evidence="1">
    <location>
        <begin position="1"/>
        <end position="15"/>
    </location>
</feature>
<dbReference type="OrthoDB" id="1658288at2759"/>
<dbReference type="Proteomes" id="UP000696573">
    <property type="component" value="Unassembled WGS sequence"/>
</dbReference>
<comment type="caution">
    <text evidence="2">The sequence shown here is derived from an EMBL/GenBank/DDBJ whole genome shotgun (WGS) entry which is preliminary data.</text>
</comment>
<evidence type="ECO:0000256" key="1">
    <source>
        <dbReference type="SAM" id="SignalP"/>
    </source>
</evidence>
<keyword evidence="1" id="KW-0732">Signal</keyword>
<dbReference type="EMBL" id="CABFNQ020000727">
    <property type="protein sequence ID" value="CAH0027384.1"/>
    <property type="molecule type" value="Genomic_DNA"/>
</dbReference>
<gene>
    <name evidence="2" type="ORF">CRHIZ90672A_00015856</name>
</gene>
<evidence type="ECO:0000313" key="2">
    <source>
        <dbReference type="EMBL" id="CAH0027384.1"/>
    </source>
</evidence>
<keyword evidence="3" id="KW-1185">Reference proteome</keyword>
<evidence type="ECO:0000313" key="3">
    <source>
        <dbReference type="Proteomes" id="UP000696573"/>
    </source>
</evidence>